<keyword evidence="2" id="KW-0808">Transferase</keyword>
<keyword evidence="10" id="KW-1185">Reference proteome</keyword>
<reference evidence="9 10" key="1">
    <citation type="submission" date="2018-05" db="EMBL/GenBank/DDBJ databases">
        <title>Genome sequencing and assembly of the regulated plant pathogen Lachnellula willkommii and related sister species for the development of diagnostic species identification markers.</title>
        <authorList>
            <person name="Giroux E."/>
            <person name="Bilodeau G."/>
        </authorList>
    </citation>
    <scope>NUCLEOTIDE SEQUENCE [LARGE SCALE GENOMIC DNA]</scope>
    <source>
        <strain evidence="9 10">CBS 197.66</strain>
    </source>
</reference>
<evidence type="ECO:0000259" key="8">
    <source>
        <dbReference type="PROSITE" id="PS50011"/>
    </source>
</evidence>
<evidence type="ECO:0000256" key="5">
    <source>
        <dbReference type="ARBA" id="ARBA00022840"/>
    </source>
</evidence>
<keyword evidence="4 9" id="KW-0418">Kinase</keyword>
<evidence type="ECO:0000256" key="4">
    <source>
        <dbReference type="ARBA" id="ARBA00022777"/>
    </source>
</evidence>
<dbReference type="SUPFAM" id="SSF56112">
    <property type="entry name" value="Protein kinase-like (PK-like)"/>
    <property type="match status" value="1"/>
</dbReference>
<dbReference type="GO" id="GO:0005524">
    <property type="term" value="F:ATP binding"/>
    <property type="evidence" value="ECO:0007669"/>
    <property type="project" value="UniProtKB-KW"/>
</dbReference>
<feature type="active site" description="Proton acceptor" evidence="6">
    <location>
        <position position="73"/>
    </location>
</feature>
<dbReference type="Proteomes" id="UP000462212">
    <property type="component" value="Unassembled WGS sequence"/>
</dbReference>
<sequence>MPGTLQHRNIMRCHGRFEDTTNVYLVLELMQKRDLYKRLQEQKAFSEADAARYIAGVVAALRYLHSRHVIHRDLKPEHLRLGMDGEVKISGFKWAVFARPPEQRRHTLCGTLDYLPPEMLKSASKGKDDDAYTSKVDLWNLGVLVYEFLVGEAPFKDLPTVTQKRIERLDFKVPGSVGGEAGDLILKLLVLDPDKRLSLDEVQKHPWITKYAASEADKSTIQDWELVE</sequence>
<dbReference type="Pfam" id="PF00069">
    <property type="entry name" value="Pkinase"/>
    <property type="match status" value="1"/>
</dbReference>
<gene>
    <name evidence="9" type="primary">ark1_1</name>
    <name evidence="9" type="ORF">LSUB1_G006577</name>
</gene>
<evidence type="ECO:0000256" key="7">
    <source>
        <dbReference type="PIRSR" id="PIRSR630616-3"/>
    </source>
</evidence>
<comment type="caution">
    <text evidence="9">The sequence shown here is derived from an EMBL/GenBank/DDBJ whole genome shotgun (WGS) entry which is preliminary data.</text>
</comment>
<dbReference type="InterPro" id="IPR000719">
    <property type="entry name" value="Prot_kinase_dom"/>
</dbReference>
<dbReference type="GO" id="GO:0004674">
    <property type="term" value="F:protein serine/threonine kinase activity"/>
    <property type="evidence" value="ECO:0007669"/>
    <property type="project" value="UniProtKB-KW"/>
</dbReference>
<dbReference type="InterPro" id="IPR011009">
    <property type="entry name" value="Kinase-like_dom_sf"/>
</dbReference>
<accession>A0A8H8RLA4</accession>
<dbReference type="InterPro" id="IPR030616">
    <property type="entry name" value="Aur-like"/>
</dbReference>
<protein>
    <submittedName>
        <fullName evidence="9">Serine/threonine-protein kinase</fullName>
    </submittedName>
</protein>
<organism evidence="9 10">
    <name type="scientific">Lachnellula subtilissima</name>
    <dbReference type="NCBI Taxonomy" id="602034"/>
    <lineage>
        <taxon>Eukaryota</taxon>
        <taxon>Fungi</taxon>
        <taxon>Dikarya</taxon>
        <taxon>Ascomycota</taxon>
        <taxon>Pezizomycotina</taxon>
        <taxon>Leotiomycetes</taxon>
        <taxon>Helotiales</taxon>
        <taxon>Lachnaceae</taxon>
        <taxon>Lachnellula</taxon>
    </lineage>
</organism>
<evidence type="ECO:0000256" key="3">
    <source>
        <dbReference type="ARBA" id="ARBA00022741"/>
    </source>
</evidence>
<proteinExistence type="predicted"/>
<evidence type="ECO:0000313" key="10">
    <source>
        <dbReference type="Proteomes" id="UP000462212"/>
    </source>
</evidence>
<dbReference type="PANTHER" id="PTHR24350">
    <property type="entry name" value="SERINE/THREONINE-PROTEIN KINASE IAL-RELATED"/>
    <property type="match status" value="1"/>
</dbReference>
<evidence type="ECO:0000256" key="6">
    <source>
        <dbReference type="PIRSR" id="PIRSR630616-1"/>
    </source>
</evidence>
<evidence type="ECO:0000313" key="9">
    <source>
        <dbReference type="EMBL" id="TVY37633.1"/>
    </source>
</evidence>
<keyword evidence="1" id="KW-0723">Serine/threonine-protein kinase</keyword>
<name>A0A8H8RLA4_9HELO</name>
<dbReference type="AlphaFoldDB" id="A0A8H8RLA4"/>
<feature type="domain" description="Protein kinase" evidence="8">
    <location>
        <begin position="1"/>
        <end position="208"/>
    </location>
</feature>
<keyword evidence="3" id="KW-0547">Nucleotide-binding</keyword>
<dbReference type="PROSITE" id="PS50011">
    <property type="entry name" value="PROTEIN_KINASE_DOM"/>
    <property type="match status" value="1"/>
</dbReference>
<dbReference type="OrthoDB" id="377346at2759"/>
<keyword evidence="5" id="KW-0067">ATP-binding</keyword>
<feature type="cross-link" description="Glycyl lysine isopeptide (Lys-Gly) (interchain with G-Cter in SUMO2)" evidence="7">
    <location>
        <position position="75"/>
    </location>
</feature>
<evidence type="ECO:0000256" key="1">
    <source>
        <dbReference type="ARBA" id="ARBA00022527"/>
    </source>
</evidence>
<dbReference type="EMBL" id="QGMJ01000337">
    <property type="protein sequence ID" value="TVY37633.1"/>
    <property type="molecule type" value="Genomic_DNA"/>
</dbReference>
<evidence type="ECO:0000256" key="2">
    <source>
        <dbReference type="ARBA" id="ARBA00022679"/>
    </source>
</evidence>
<dbReference type="Gene3D" id="1.10.510.10">
    <property type="entry name" value="Transferase(Phosphotransferase) domain 1"/>
    <property type="match status" value="1"/>
</dbReference>